<evidence type="ECO:0000256" key="1">
    <source>
        <dbReference type="SAM" id="SignalP"/>
    </source>
</evidence>
<accession>A0A1H9D9W6</accession>
<dbReference type="InterPro" id="IPR027396">
    <property type="entry name" value="DsrEFH-like"/>
</dbReference>
<dbReference type="RefSeq" id="WP_091353286.1">
    <property type="nucleotide sequence ID" value="NZ_AP025284.1"/>
</dbReference>
<dbReference type="Gene3D" id="3.40.1260.10">
    <property type="entry name" value="DsrEFH-like"/>
    <property type="match status" value="1"/>
</dbReference>
<evidence type="ECO:0000313" key="2">
    <source>
        <dbReference type="EMBL" id="SEQ10254.1"/>
    </source>
</evidence>
<protein>
    <submittedName>
        <fullName evidence="2">Predicted peroxiredoxin</fullName>
    </submittedName>
</protein>
<reference evidence="3" key="1">
    <citation type="submission" date="2016-10" db="EMBL/GenBank/DDBJ databases">
        <authorList>
            <person name="Varghese N."/>
            <person name="Submissions S."/>
        </authorList>
    </citation>
    <scope>NUCLEOTIDE SEQUENCE [LARGE SCALE GENOMIC DNA]</scope>
    <source>
        <strain evidence="3">DSM 18887</strain>
    </source>
</reference>
<evidence type="ECO:0000313" key="3">
    <source>
        <dbReference type="Proteomes" id="UP000198749"/>
    </source>
</evidence>
<keyword evidence="3" id="KW-1185">Reference proteome</keyword>
<feature type="chain" id="PRO_5011634619" evidence="1">
    <location>
        <begin position="23"/>
        <end position="143"/>
    </location>
</feature>
<organism evidence="2 3">
    <name type="scientific">Amphritea atlantica</name>
    <dbReference type="NCBI Taxonomy" id="355243"/>
    <lineage>
        <taxon>Bacteria</taxon>
        <taxon>Pseudomonadati</taxon>
        <taxon>Pseudomonadota</taxon>
        <taxon>Gammaproteobacteria</taxon>
        <taxon>Oceanospirillales</taxon>
        <taxon>Oceanospirillaceae</taxon>
        <taxon>Amphritea</taxon>
    </lineage>
</organism>
<proteinExistence type="predicted"/>
<keyword evidence="1" id="KW-0732">Signal</keyword>
<dbReference type="AlphaFoldDB" id="A0A1H9D9W6"/>
<dbReference type="EMBL" id="FOGB01000001">
    <property type="protein sequence ID" value="SEQ10254.1"/>
    <property type="molecule type" value="Genomic_DNA"/>
</dbReference>
<sequence length="143" mass="15039">MRKIVISAVLAATLVAPIMASATETVDKVLITLTSAEQQTRGMAMVLGNMMQAKGAKVSVLLCDSAGDMALKEYKSEPLKPKNVTPEQLLQKLISGGAKVDVCALYLPNKGVGMEALLDGVGAAKPPVMADALMDSDTRVFNF</sequence>
<gene>
    <name evidence="2" type="ORF">SAMN03080615_00430</name>
</gene>
<dbReference type="Proteomes" id="UP000198749">
    <property type="component" value="Unassembled WGS sequence"/>
</dbReference>
<name>A0A1H9D9W6_9GAMM</name>
<feature type="signal peptide" evidence="1">
    <location>
        <begin position="1"/>
        <end position="22"/>
    </location>
</feature>
<dbReference type="STRING" id="355243.SAMN03080615_00430"/>
<dbReference type="SUPFAM" id="SSF75169">
    <property type="entry name" value="DsrEFH-like"/>
    <property type="match status" value="1"/>
</dbReference>
<dbReference type="OrthoDB" id="7361822at2"/>